<dbReference type="SUPFAM" id="SSF54523">
    <property type="entry name" value="Pili subunits"/>
    <property type="match status" value="1"/>
</dbReference>
<evidence type="ECO:0000313" key="4">
    <source>
        <dbReference type="EMBL" id="RCN57246.1"/>
    </source>
</evidence>
<dbReference type="Proteomes" id="UP000253250">
    <property type="component" value="Unassembled WGS sequence"/>
</dbReference>
<dbReference type="EMBL" id="PSYR01000002">
    <property type="protein sequence ID" value="RCN57246.1"/>
    <property type="molecule type" value="Genomic_DNA"/>
</dbReference>
<dbReference type="InterPro" id="IPR045584">
    <property type="entry name" value="Pilin-like"/>
</dbReference>
<dbReference type="InterPro" id="IPR012902">
    <property type="entry name" value="N_methyl_site"/>
</dbReference>
<keyword evidence="3" id="KW-0812">Transmembrane</keyword>
<evidence type="ECO:0000256" key="1">
    <source>
        <dbReference type="ARBA" id="ARBA00005233"/>
    </source>
</evidence>
<reference evidence="4 5" key="1">
    <citation type="submission" date="2018-02" db="EMBL/GenBank/DDBJ databases">
        <title>Insights into the biology of acidophilic members of the Acidiferrobacteraceae family derived from comparative genomic analyses.</title>
        <authorList>
            <person name="Issotta F."/>
            <person name="Thyssen C."/>
            <person name="Mena C."/>
            <person name="Moya A."/>
            <person name="Bellenberg S."/>
            <person name="Sproer C."/>
            <person name="Covarrubias P.C."/>
            <person name="Sand W."/>
            <person name="Quatrini R."/>
            <person name="Vera M."/>
        </authorList>
    </citation>
    <scope>NUCLEOTIDE SEQUENCE [LARGE SCALE GENOMIC DNA]</scope>
    <source>
        <strain evidence="5">m-1</strain>
    </source>
</reference>
<evidence type="ECO:0000313" key="5">
    <source>
        <dbReference type="Proteomes" id="UP000253250"/>
    </source>
</evidence>
<protein>
    <recommendedName>
        <fullName evidence="6">Prepilin-type N-terminal cleavage/methylation domain-containing protein</fullName>
    </recommendedName>
</protein>
<dbReference type="PANTHER" id="PTHR30093:SF34">
    <property type="entry name" value="PREPILIN PEPTIDASE-DEPENDENT PROTEIN D"/>
    <property type="match status" value="1"/>
</dbReference>
<evidence type="ECO:0000256" key="2">
    <source>
        <dbReference type="ARBA" id="ARBA00022481"/>
    </source>
</evidence>
<dbReference type="Pfam" id="PF07963">
    <property type="entry name" value="N_methyl"/>
    <property type="match status" value="1"/>
</dbReference>
<dbReference type="OrthoDB" id="5298970at2"/>
<comment type="similarity">
    <text evidence="1">Belongs to the N-Me-Phe pilin family.</text>
</comment>
<dbReference type="GO" id="GO:0043107">
    <property type="term" value="P:type IV pilus-dependent motility"/>
    <property type="evidence" value="ECO:0007669"/>
    <property type="project" value="TreeGrafter"/>
</dbReference>
<organism evidence="4 5">
    <name type="scientific">Acidiferrobacter thiooxydans</name>
    <dbReference type="NCBI Taxonomy" id="163359"/>
    <lineage>
        <taxon>Bacteria</taxon>
        <taxon>Pseudomonadati</taxon>
        <taxon>Pseudomonadota</taxon>
        <taxon>Gammaproteobacteria</taxon>
        <taxon>Acidiferrobacterales</taxon>
        <taxon>Acidiferrobacteraceae</taxon>
        <taxon>Acidiferrobacter</taxon>
    </lineage>
</organism>
<proteinExistence type="inferred from homology"/>
<evidence type="ECO:0008006" key="6">
    <source>
        <dbReference type="Google" id="ProtNLM"/>
    </source>
</evidence>
<name>A0A368HFM6_9GAMM</name>
<dbReference type="PROSITE" id="PS00409">
    <property type="entry name" value="PROKAR_NTER_METHYL"/>
    <property type="match status" value="1"/>
</dbReference>
<keyword evidence="2" id="KW-0488">Methylation</keyword>
<feature type="transmembrane region" description="Helical" evidence="3">
    <location>
        <begin position="7"/>
        <end position="35"/>
    </location>
</feature>
<keyword evidence="3" id="KW-0472">Membrane</keyword>
<dbReference type="AlphaFoldDB" id="A0A368HFM6"/>
<dbReference type="PANTHER" id="PTHR30093">
    <property type="entry name" value="GENERAL SECRETION PATHWAY PROTEIN G"/>
    <property type="match status" value="1"/>
</dbReference>
<dbReference type="RefSeq" id="WP_114283557.1">
    <property type="nucleotide sequence ID" value="NZ_PSYR01000002.1"/>
</dbReference>
<comment type="caution">
    <text evidence="4">The sequence shown here is derived from an EMBL/GenBank/DDBJ whole genome shotgun (WGS) entry which is preliminary data.</text>
</comment>
<dbReference type="GO" id="GO:0044096">
    <property type="term" value="C:type IV pilus"/>
    <property type="evidence" value="ECO:0007669"/>
    <property type="project" value="TreeGrafter"/>
</dbReference>
<gene>
    <name evidence="4" type="ORF">C4900_13890</name>
</gene>
<evidence type="ECO:0000256" key="3">
    <source>
        <dbReference type="SAM" id="Phobius"/>
    </source>
</evidence>
<accession>A0A368HFM6</accession>
<sequence length="229" mass="22620">MRKQNPVVAGIQAGFTLIELMVVIAIIGILAAIAIPQYEKYIVTAKAQDVAQNFHSAITAATSAVSAAQAGQSTLLAMNVTQGTAVTTPPTATAGQPVLSYTAGDPAASGTANALTPNFAFVGSTGTAFATPAYCGEVDIVGQAPAGTYSTPGAWVNAGITQPIFISVGVGTTCTANTTLGTDIENAVVGDGSTSTATETDSANNQVVGCTGTVAACYADVGPNGSVTP</sequence>
<keyword evidence="5" id="KW-1185">Reference proteome</keyword>
<dbReference type="NCBIfam" id="TIGR02532">
    <property type="entry name" value="IV_pilin_GFxxxE"/>
    <property type="match status" value="1"/>
</dbReference>
<dbReference type="Gene3D" id="3.30.700.10">
    <property type="entry name" value="Glycoprotein, Type 4 Pilin"/>
    <property type="match status" value="1"/>
</dbReference>
<keyword evidence="3" id="KW-1133">Transmembrane helix</keyword>